<organism evidence="5 6">
    <name type="scientific">Aspergillus sergii</name>
    <dbReference type="NCBI Taxonomy" id="1034303"/>
    <lineage>
        <taxon>Eukaryota</taxon>
        <taxon>Fungi</taxon>
        <taxon>Dikarya</taxon>
        <taxon>Ascomycota</taxon>
        <taxon>Pezizomycotina</taxon>
        <taxon>Eurotiomycetes</taxon>
        <taxon>Eurotiomycetidae</taxon>
        <taxon>Eurotiales</taxon>
        <taxon>Aspergillaceae</taxon>
        <taxon>Aspergillus</taxon>
        <taxon>Aspergillus subgen. Circumdati</taxon>
    </lineage>
</organism>
<keyword evidence="3" id="KW-0732">Signal</keyword>
<feature type="compositionally biased region" description="Basic and acidic residues" evidence="2">
    <location>
        <begin position="100"/>
        <end position="114"/>
    </location>
</feature>
<feature type="domain" description="GATA-type" evidence="4">
    <location>
        <begin position="594"/>
        <end position="652"/>
    </location>
</feature>
<proteinExistence type="predicted"/>
<accession>A0A5N6WIS2</accession>
<evidence type="ECO:0000313" key="5">
    <source>
        <dbReference type="EMBL" id="KAE8320458.1"/>
    </source>
</evidence>
<feature type="signal peptide" evidence="3">
    <location>
        <begin position="1"/>
        <end position="23"/>
    </location>
</feature>
<evidence type="ECO:0000313" key="6">
    <source>
        <dbReference type="Proteomes" id="UP000325945"/>
    </source>
</evidence>
<dbReference type="GO" id="GO:0043565">
    <property type="term" value="F:sequence-specific DNA binding"/>
    <property type="evidence" value="ECO:0007669"/>
    <property type="project" value="InterPro"/>
</dbReference>
<sequence length="946" mass="107080">MLLVFYTVSTALAVAGKPALTTAYVDDDNDEDEDDSDDDEDDEDDDDEDDDDEDDDDEDDDDDEGEEGEEGEEGGEGEAGEEGGDNMSFKRLIGVTPSQVHDRDDTVKTVEALDRQSTVGIDKGAREGSQLRQGPEAEEKSSSLREGLDEQSRIKSAEVGEKSSSRQGYQKLMSSGVEEKSSLRPPPKTTAAGGKTLGGKKNKKANVPSNQRSIRSFMRPAEEAGEKSVPQETGCITAGKRPPTEAVAENASESKRAKIIKEEPVEYADNVSVKTDEESKDTLHDNPKKVPFNPEDYVEFIIIEDEEYPDELKYEDAAGYDVEEDDLPEQIHPEAGYFEEEGFISDRDRYRAAGIADEDHEALRESFDKSMHRVIRYLWNYTQSTSYEELSRAESYIAPGMYQLLRKANPEVVFRLYQAIIPESTRTILGHDRLTCQHILALPKVSPTRREKGVYLDLVTSPSDNGGLYTGSTISFFVVRIPAHRREIQRDGSVKGVHYTYIREKTNRKPHFRVVAVFPRNMPELGIEIADSEWLIRFLEAVIMIVLDTFKPGSLPQFTITQDQLNRLKSECGLRDTVFEPLNRALPTKQSVHSKLPYKCGNCPSEESSNWFLDFNASTLVAGRRCSACYQYKKTHGTERPESLYNRLPAPTSGPCSNPSCGATETTRKWYRHPIYRDRVVCNACHVYLTGNDGTERPLETILKRQKDQRSCIRCGKTGEGVIWLRAHDQTTAVLYRCHACYNQYQRSLPKAQDQTTQPRQCASCGESNPQDWHAKSSMCGPCHEADQQWREKRERSNCWNCLEQWNRNIVKRWSCSLREWLCNKCQLSMNSGYLRMAAHHLENLDIRCELCRTKYSKAWYPGCKSTNLLVCRRCGDRKGRGLTDFGDRSNSECGPDELTYQGSREKAGNAILKPEFFDYMKRAHNIDRSVAAIVEAKQLEDALNL</sequence>
<keyword evidence="1" id="KW-0863">Zinc-finger</keyword>
<dbReference type="InterPro" id="IPR013088">
    <property type="entry name" value="Znf_NHR/GATA"/>
</dbReference>
<dbReference type="AlphaFoldDB" id="A0A5N6WIS2"/>
<dbReference type="GO" id="GO:0006355">
    <property type="term" value="P:regulation of DNA-templated transcription"/>
    <property type="evidence" value="ECO:0007669"/>
    <property type="project" value="InterPro"/>
</dbReference>
<keyword evidence="1" id="KW-0862">Zinc</keyword>
<protein>
    <recommendedName>
        <fullName evidence="4">GATA-type domain-containing protein</fullName>
    </recommendedName>
</protein>
<evidence type="ECO:0000256" key="1">
    <source>
        <dbReference type="PROSITE-ProRule" id="PRU00094"/>
    </source>
</evidence>
<feature type="region of interest" description="Disordered" evidence="2">
    <location>
        <begin position="18"/>
        <end position="255"/>
    </location>
</feature>
<dbReference type="Proteomes" id="UP000325945">
    <property type="component" value="Unassembled WGS sequence"/>
</dbReference>
<feature type="compositionally biased region" description="Acidic residues" evidence="2">
    <location>
        <begin position="25"/>
        <end position="84"/>
    </location>
</feature>
<feature type="compositionally biased region" description="Basic and acidic residues" evidence="2">
    <location>
        <begin position="135"/>
        <end position="164"/>
    </location>
</feature>
<dbReference type="EMBL" id="ML741927">
    <property type="protein sequence ID" value="KAE8320458.1"/>
    <property type="molecule type" value="Genomic_DNA"/>
</dbReference>
<dbReference type="Gene3D" id="3.30.50.10">
    <property type="entry name" value="Erythroid Transcription Factor GATA-1, subunit A"/>
    <property type="match status" value="1"/>
</dbReference>
<reference evidence="6" key="1">
    <citation type="submission" date="2019-04" db="EMBL/GenBank/DDBJ databases">
        <title>Friends and foes A comparative genomics studyof 23 Aspergillus species from section Flavi.</title>
        <authorList>
            <consortium name="DOE Joint Genome Institute"/>
            <person name="Kjaerbolling I."/>
            <person name="Vesth T."/>
            <person name="Frisvad J.C."/>
            <person name="Nybo J.L."/>
            <person name="Theobald S."/>
            <person name="Kildgaard S."/>
            <person name="Isbrandt T."/>
            <person name="Kuo A."/>
            <person name="Sato A."/>
            <person name="Lyhne E.K."/>
            <person name="Kogle M.E."/>
            <person name="Wiebenga A."/>
            <person name="Kun R.S."/>
            <person name="Lubbers R.J."/>
            <person name="Makela M.R."/>
            <person name="Barry K."/>
            <person name="Chovatia M."/>
            <person name="Clum A."/>
            <person name="Daum C."/>
            <person name="Haridas S."/>
            <person name="He G."/>
            <person name="LaButti K."/>
            <person name="Lipzen A."/>
            <person name="Mondo S."/>
            <person name="Riley R."/>
            <person name="Salamov A."/>
            <person name="Simmons B.A."/>
            <person name="Magnuson J.K."/>
            <person name="Henrissat B."/>
            <person name="Mortensen U.H."/>
            <person name="Larsen T.O."/>
            <person name="Devries R.P."/>
            <person name="Grigoriev I.V."/>
            <person name="Machida M."/>
            <person name="Baker S.E."/>
            <person name="Andersen M.R."/>
        </authorList>
    </citation>
    <scope>NUCLEOTIDE SEQUENCE [LARGE SCALE GENOMIC DNA]</scope>
    <source>
        <strain evidence="6">CBS 130017</strain>
    </source>
</reference>
<feature type="region of interest" description="Disordered" evidence="2">
    <location>
        <begin position="269"/>
        <end position="290"/>
    </location>
</feature>
<evidence type="ECO:0000256" key="2">
    <source>
        <dbReference type="SAM" id="MobiDB-lite"/>
    </source>
</evidence>
<feature type="chain" id="PRO_5024922064" description="GATA-type domain-containing protein" evidence="3">
    <location>
        <begin position="24"/>
        <end position="946"/>
    </location>
</feature>
<gene>
    <name evidence="5" type="ORF">BDV39DRAFT_211643</name>
</gene>
<dbReference type="InterPro" id="IPR000679">
    <property type="entry name" value="Znf_GATA"/>
</dbReference>
<dbReference type="PROSITE" id="PS50114">
    <property type="entry name" value="GATA_ZN_FINGER_2"/>
    <property type="match status" value="1"/>
</dbReference>
<dbReference type="SUPFAM" id="SSF48695">
    <property type="entry name" value="Multiheme cytochromes"/>
    <property type="match status" value="1"/>
</dbReference>
<name>A0A5N6WIS2_9EURO</name>
<keyword evidence="6" id="KW-1185">Reference proteome</keyword>
<dbReference type="InterPro" id="IPR036280">
    <property type="entry name" value="Multihaem_cyt_sf"/>
</dbReference>
<evidence type="ECO:0000259" key="4">
    <source>
        <dbReference type="PROSITE" id="PS50114"/>
    </source>
</evidence>
<feature type="compositionally biased region" description="Basic and acidic residues" evidence="2">
    <location>
        <begin position="274"/>
        <end position="288"/>
    </location>
</feature>
<evidence type="ECO:0000256" key="3">
    <source>
        <dbReference type="SAM" id="SignalP"/>
    </source>
</evidence>
<keyword evidence="1" id="KW-0479">Metal-binding</keyword>
<dbReference type="GO" id="GO:0008270">
    <property type="term" value="F:zinc ion binding"/>
    <property type="evidence" value="ECO:0007669"/>
    <property type="project" value="UniProtKB-KW"/>
</dbReference>